<evidence type="ECO:0000313" key="3">
    <source>
        <dbReference type="Proteomes" id="UP000177088"/>
    </source>
</evidence>
<gene>
    <name evidence="2" type="ORF">A3C96_01025</name>
</gene>
<evidence type="ECO:0000313" key="2">
    <source>
        <dbReference type="EMBL" id="OGL72366.1"/>
    </source>
</evidence>
<dbReference type="EMBL" id="MGEA01000097">
    <property type="protein sequence ID" value="OGL72366.1"/>
    <property type="molecule type" value="Genomic_DNA"/>
</dbReference>
<evidence type="ECO:0000259" key="1">
    <source>
        <dbReference type="Pfam" id="PF08308"/>
    </source>
</evidence>
<reference evidence="2 3" key="1">
    <citation type="journal article" date="2016" name="Nat. Commun.">
        <title>Thousands of microbial genomes shed light on interconnected biogeochemical processes in an aquifer system.</title>
        <authorList>
            <person name="Anantharaman K."/>
            <person name="Brown C.T."/>
            <person name="Hug L.A."/>
            <person name="Sharon I."/>
            <person name="Castelle C.J."/>
            <person name="Probst A.J."/>
            <person name="Thomas B.C."/>
            <person name="Singh A."/>
            <person name="Wilkins M.J."/>
            <person name="Karaoz U."/>
            <person name="Brodie E.L."/>
            <person name="Williams K.H."/>
            <person name="Hubbard S.S."/>
            <person name="Banfield J.F."/>
        </authorList>
    </citation>
    <scope>NUCLEOTIDE SEQUENCE [LARGE SCALE GENOMIC DNA]</scope>
</reference>
<dbReference type="SUPFAM" id="SSF82171">
    <property type="entry name" value="DPP6 N-terminal domain-like"/>
    <property type="match status" value="1"/>
</dbReference>
<feature type="domain" description="PEGA" evidence="1">
    <location>
        <begin position="44"/>
        <end position="103"/>
    </location>
</feature>
<organism evidence="2 3">
    <name type="scientific">Candidatus Uhrbacteria bacterium RIFCSPHIGHO2_02_FULL_60_10</name>
    <dbReference type="NCBI Taxonomy" id="1802392"/>
    <lineage>
        <taxon>Bacteria</taxon>
        <taxon>Candidatus Uhriibacteriota</taxon>
    </lineage>
</organism>
<name>A0A1F7U297_9BACT</name>
<sequence length="477" mass="52433">MSPLFRKSVLALFALTFLVAAPLVILLTAGYRYSWKKNRFEKTGMIYVETEPRSVRVYLNGVQQKKTTPTSLTHLLPDDYRVRLEKTGYLNWEKTMTVESGATSFAKVARLFPNTPPKPLRTENGTIVMADINGQTGQAAVLVSTPDWWELKIFSPAESDSLPLARFPVGNLTEAALTWSPDSRHLLLKMMATDGPRAFVYAADDPGRAVAIHELAAAAEKNLAIKELDASWNNDGSLLAVRTKRSAYVLRPDNGPLERLPFTGILNDVRLGSDAAYVLTTIPAGLKDATADRTSIADDNPVETVALVAVRLTDGRNLPMAELPAGAYRLIDVSDRFISVGNRLTGQLLLIDPNDGQTVVKTAAGRLRWENGPGRGRLLLWNDFEINVFDPSDRSLELVTRLGTTVGDCRWLPGGQHILVSTPETVTVYELEDRNGRQSTELFRFSSVASFDVNPAGTQLYFVGAAGRQRGLYARGL</sequence>
<dbReference type="InterPro" id="IPR013229">
    <property type="entry name" value="PEGA"/>
</dbReference>
<dbReference type="AlphaFoldDB" id="A0A1F7U297"/>
<accession>A0A1F7U297</accession>
<proteinExistence type="predicted"/>
<protein>
    <recommendedName>
        <fullName evidence="1">PEGA domain-containing protein</fullName>
    </recommendedName>
</protein>
<comment type="caution">
    <text evidence="2">The sequence shown here is derived from an EMBL/GenBank/DDBJ whole genome shotgun (WGS) entry which is preliminary data.</text>
</comment>
<dbReference type="Proteomes" id="UP000177088">
    <property type="component" value="Unassembled WGS sequence"/>
</dbReference>
<dbReference type="Pfam" id="PF08308">
    <property type="entry name" value="PEGA"/>
    <property type="match status" value="1"/>
</dbReference>